<accession>A0A1H7GKW6</accession>
<keyword evidence="2" id="KW-1185">Reference proteome</keyword>
<name>A0A1H7GKW6_9GAMM</name>
<dbReference type="Proteomes" id="UP000185766">
    <property type="component" value="Unassembled WGS sequence"/>
</dbReference>
<dbReference type="PANTHER" id="PTHR38767:SF1">
    <property type="entry name" value="DNA POLYMERASE III SUBUNIT CHI"/>
    <property type="match status" value="1"/>
</dbReference>
<dbReference type="GO" id="GO:0006260">
    <property type="term" value="P:DNA replication"/>
    <property type="evidence" value="ECO:0007669"/>
    <property type="project" value="InterPro"/>
</dbReference>
<dbReference type="SUPFAM" id="SSF102400">
    <property type="entry name" value="DNA polymerase III chi subunit"/>
    <property type="match status" value="1"/>
</dbReference>
<dbReference type="Gene3D" id="3.40.50.10110">
    <property type="entry name" value="DNA polymerase III subunit chi"/>
    <property type="match status" value="1"/>
</dbReference>
<organism evidence="1 2">
    <name type="scientific">Atopomonas hussainii</name>
    <dbReference type="NCBI Taxonomy" id="1429083"/>
    <lineage>
        <taxon>Bacteria</taxon>
        <taxon>Pseudomonadati</taxon>
        <taxon>Pseudomonadota</taxon>
        <taxon>Gammaproteobacteria</taxon>
        <taxon>Pseudomonadales</taxon>
        <taxon>Pseudomonadaceae</taxon>
        <taxon>Atopomonas</taxon>
    </lineage>
</organism>
<dbReference type="InterPro" id="IPR007459">
    <property type="entry name" value="DNA_pol3_chi"/>
</dbReference>
<dbReference type="GO" id="GO:0032298">
    <property type="term" value="P:positive regulation of DNA-templated DNA replication initiation"/>
    <property type="evidence" value="ECO:0007669"/>
    <property type="project" value="TreeGrafter"/>
</dbReference>
<dbReference type="Pfam" id="PF04364">
    <property type="entry name" value="DNA_pol3_chi"/>
    <property type="match status" value="1"/>
</dbReference>
<sequence>MSARVDFYIQGSDQAQQRLILACQIAGKAYRTGQRVHLYCRDQAQLNTLDELLWSLRDEAFFAHDSQPPYHAPITLGHSDDAPKADVLINLAPNIPAFVGQFPRIMELLNQEPEVIQSGRDNYRHYRQQGYDLHSHNL</sequence>
<evidence type="ECO:0000313" key="1">
    <source>
        <dbReference type="EMBL" id="SEK37632.1"/>
    </source>
</evidence>
<evidence type="ECO:0000313" key="2">
    <source>
        <dbReference type="Proteomes" id="UP000185766"/>
    </source>
</evidence>
<dbReference type="GO" id="GO:0003677">
    <property type="term" value="F:DNA binding"/>
    <property type="evidence" value="ECO:0007669"/>
    <property type="project" value="InterPro"/>
</dbReference>
<dbReference type="AlphaFoldDB" id="A0A1H7GKW6"/>
<gene>
    <name evidence="1" type="ORF">SAMN05216214_10282</name>
</gene>
<proteinExistence type="predicted"/>
<dbReference type="RefSeq" id="WP_074864558.1">
    <property type="nucleotide sequence ID" value="NZ_FOAS01000002.1"/>
</dbReference>
<protein>
    <submittedName>
        <fullName evidence="1">DNA polymerase III, chi subunit</fullName>
    </submittedName>
</protein>
<reference evidence="1 2" key="1">
    <citation type="submission" date="2016-10" db="EMBL/GenBank/DDBJ databases">
        <authorList>
            <person name="de Groot N.N."/>
        </authorList>
    </citation>
    <scope>NUCLEOTIDE SEQUENCE [LARGE SCALE GENOMIC DNA]</scope>
    <source>
        <strain evidence="1 2">JCM 19513</strain>
    </source>
</reference>
<dbReference type="InterPro" id="IPR036768">
    <property type="entry name" value="PolIII_chi_sf"/>
</dbReference>
<dbReference type="GO" id="GO:0003887">
    <property type="term" value="F:DNA-directed DNA polymerase activity"/>
    <property type="evidence" value="ECO:0007669"/>
    <property type="project" value="InterPro"/>
</dbReference>
<dbReference type="STRING" id="1429083.GCA_001885685_02631"/>
<dbReference type="EMBL" id="FOAS01000002">
    <property type="protein sequence ID" value="SEK37632.1"/>
    <property type="molecule type" value="Genomic_DNA"/>
</dbReference>
<dbReference type="PANTHER" id="PTHR38767">
    <property type="entry name" value="DNA POLYMERASE III SUBUNIT CHI"/>
    <property type="match status" value="1"/>
</dbReference>